<dbReference type="Pfam" id="PF20066">
    <property type="entry name" value="Glyoxalase_8"/>
    <property type="match status" value="1"/>
</dbReference>
<feature type="domain" description="Peptidase S12 Pab87-related C-terminal" evidence="2">
    <location>
        <begin position="75"/>
        <end position="153"/>
    </location>
</feature>
<evidence type="ECO:0000313" key="4">
    <source>
        <dbReference type="EMBL" id="MBF2714020.1"/>
    </source>
</evidence>
<gene>
    <name evidence="4" type="ORF">IEI95_007050</name>
</gene>
<organism evidence="4 5">
    <name type="scientific">Agrobacterium vitis</name>
    <name type="common">Rhizobium vitis</name>
    <dbReference type="NCBI Taxonomy" id="373"/>
    <lineage>
        <taxon>Bacteria</taxon>
        <taxon>Pseudomonadati</taxon>
        <taxon>Pseudomonadota</taxon>
        <taxon>Alphaproteobacteria</taxon>
        <taxon>Hyphomicrobiales</taxon>
        <taxon>Rhizobiaceae</taxon>
        <taxon>Rhizobium/Agrobacterium group</taxon>
        <taxon>Agrobacterium</taxon>
    </lineage>
</organism>
<evidence type="ECO:0000256" key="1">
    <source>
        <dbReference type="SAM" id="MobiDB-lite"/>
    </source>
</evidence>
<dbReference type="InterPro" id="IPR021860">
    <property type="entry name" value="Peptidase_S12_Pab87-rel_C"/>
</dbReference>
<feature type="domain" description="Glyoxalase-related protein" evidence="3">
    <location>
        <begin position="3"/>
        <end position="44"/>
    </location>
</feature>
<dbReference type="RefSeq" id="WP_194416189.1">
    <property type="nucleotide sequence ID" value="NZ_JACXXJ020000003.1"/>
</dbReference>
<feature type="compositionally biased region" description="Polar residues" evidence="1">
    <location>
        <begin position="46"/>
        <end position="59"/>
    </location>
</feature>
<accession>A0AAE2UTV1</accession>
<reference evidence="4" key="1">
    <citation type="submission" date="2020-11" db="EMBL/GenBank/DDBJ databases">
        <title>Agrobacterium vitis strain K377 genome.</title>
        <authorList>
            <person name="Xi H."/>
        </authorList>
    </citation>
    <scope>NUCLEOTIDE SEQUENCE</scope>
    <source>
        <strain evidence="4">K377</strain>
    </source>
</reference>
<evidence type="ECO:0000259" key="2">
    <source>
        <dbReference type="Pfam" id="PF11954"/>
    </source>
</evidence>
<name>A0AAE2UTV1_AGRVI</name>
<dbReference type="InterPro" id="IPR045517">
    <property type="entry name" value="Glyoxalase_8"/>
</dbReference>
<dbReference type="Proteomes" id="UP000655037">
    <property type="component" value="Unassembled WGS sequence"/>
</dbReference>
<proteinExistence type="predicted"/>
<comment type="caution">
    <text evidence="4">The sequence shown here is derived from an EMBL/GenBank/DDBJ whole genome shotgun (WGS) entry which is preliminary data.</text>
</comment>
<dbReference type="AlphaFoldDB" id="A0AAE2UTV1"/>
<dbReference type="Pfam" id="PF11954">
    <property type="entry name" value="DUF3471"/>
    <property type="match status" value="1"/>
</dbReference>
<evidence type="ECO:0000313" key="5">
    <source>
        <dbReference type="Proteomes" id="UP000655037"/>
    </source>
</evidence>
<dbReference type="EMBL" id="JACXXJ020000003">
    <property type="protein sequence ID" value="MBF2714020.1"/>
    <property type="molecule type" value="Genomic_DNA"/>
</dbReference>
<protein>
    <submittedName>
        <fullName evidence="4">DUF3471 domain-containing protein</fullName>
    </submittedName>
</protein>
<sequence length="281" mass="31538">MTLRDSLAIKDLRISHSESLELVSKTLGLPDWNTLSAKIQGERNGAASNQNNADSSGISTDERSQKLAEQSAPRTAIPFASQRFDKFVGYYQLEPGILFKIYREGGRFFSQITGQAPIEIFAESDKKFFTTVVHAQVSFITNSRDQVTELILHQDGFERHWKRIDKKTADQLITALERRIKNNLPGAGTEDALRRFIDGITSGNPNYDEMASEQAQAIRDQLSGLQPFIGKEGAIKSIRFIGVQDNGDDTYHVEHEKRLFRWTIGLDSDGKIERSWVTSGG</sequence>
<feature type="region of interest" description="Disordered" evidence="1">
    <location>
        <begin position="42"/>
        <end position="72"/>
    </location>
</feature>
<evidence type="ECO:0000259" key="3">
    <source>
        <dbReference type="Pfam" id="PF20066"/>
    </source>
</evidence>